<dbReference type="RefSeq" id="XP_017879416.1">
    <property type="nucleotide sequence ID" value="XM_018023927.2"/>
</dbReference>
<feature type="compositionally biased region" description="Polar residues" evidence="1">
    <location>
        <begin position="393"/>
        <end position="408"/>
    </location>
</feature>
<feature type="compositionally biased region" description="Acidic residues" evidence="1">
    <location>
        <begin position="359"/>
        <end position="368"/>
    </location>
</feature>
<dbReference type="KEGG" id="ccal:108624535"/>
<protein>
    <submittedName>
        <fullName evidence="3">Uncharacterized protein LOC108624535</fullName>
    </submittedName>
</protein>
<feature type="region of interest" description="Disordered" evidence="1">
    <location>
        <begin position="355"/>
        <end position="465"/>
    </location>
</feature>
<keyword evidence="2" id="KW-1185">Reference proteome</keyword>
<feature type="compositionally biased region" description="Low complexity" evidence="1">
    <location>
        <begin position="417"/>
        <end position="429"/>
    </location>
</feature>
<gene>
    <name evidence="3" type="primary">LOC108624535</name>
</gene>
<evidence type="ECO:0000313" key="3">
    <source>
        <dbReference type="RefSeq" id="XP_017879416.1"/>
    </source>
</evidence>
<dbReference type="AlphaFoldDB" id="A0AAJ7IY21"/>
<feature type="compositionally biased region" description="Polar residues" evidence="1">
    <location>
        <begin position="158"/>
        <end position="174"/>
    </location>
</feature>
<evidence type="ECO:0000256" key="1">
    <source>
        <dbReference type="SAM" id="MobiDB-lite"/>
    </source>
</evidence>
<dbReference type="Proteomes" id="UP000694925">
    <property type="component" value="Unplaced"/>
</dbReference>
<reference evidence="3" key="1">
    <citation type="submission" date="2025-08" db="UniProtKB">
        <authorList>
            <consortium name="RefSeq"/>
        </authorList>
    </citation>
    <scope>IDENTIFICATION</scope>
    <source>
        <tissue evidence="3">Whole body</tissue>
    </source>
</reference>
<accession>A0AAJ7IY21</accession>
<name>A0AAJ7IY21_9HYME</name>
<feature type="region of interest" description="Disordered" evidence="1">
    <location>
        <begin position="113"/>
        <end position="136"/>
    </location>
</feature>
<dbReference type="GeneID" id="108624535"/>
<proteinExistence type="predicted"/>
<organism evidence="2 3">
    <name type="scientific">Ceratina calcarata</name>
    <dbReference type="NCBI Taxonomy" id="156304"/>
    <lineage>
        <taxon>Eukaryota</taxon>
        <taxon>Metazoa</taxon>
        <taxon>Ecdysozoa</taxon>
        <taxon>Arthropoda</taxon>
        <taxon>Hexapoda</taxon>
        <taxon>Insecta</taxon>
        <taxon>Pterygota</taxon>
        <taxon>Neoptera</taxon>
        <taxon>Endopterygota</taxon>
        <taxon>Hymenoptera</taxon>
        <taxon>Apocrita</taxon>
        <taxon>Aculeata</taxon>
        <taxon>Apoidea</taxon>
        <taxon>Anthophila</taxon>
        <taxon>Apidae</taxon>
        <taxon>Ceratina</taxon>
        <taxon>Zadontomerus</taxon>
    </lineage>
</organism>
<feature type="region of interest" description="Disordered" evidence="1">
    <location>
        <begin position="154"/>
        <end position="174"/>
    </location>
</feature>
<evidence type="ECO:0000313" key="2">
    <source>
        <dbReference type="Proteomes" id="UP000694925"/>
    </source>
</evidence>
<sequence length="645" mass="73074">MVQFMYCGETRIPHQLLSPVLTATKKTFKVKELTTMVDAMMTSRLNAGNLKAIKNMDKEVLESKITDYMYVECNKLLKDDKCFCNEDDGDSNISSSNSNDVKSSENISLEYNASSDPANEESEHMPYVEESQDSESNVEETNALFSIANSAAERSRDSSQLVGQNVGSKNVPTTTTNGCSKINNKTPCNTNNDDSKSVLYEQCCDLSDVDETCDESSDMSLSAESCLKQMERDFARYKFEGTDVPSSKLGKFVKVYTHKRRKSIDEIKTKLTDVNVNVIHSPLSTDCIDLLDEPSTDTDIPVTLLTSLDIESAEYIISLSTENIQSIVGATLTREPREPCMVNTHKKLKIIENVTNEESKEEEEEEEEESRRTTTKNTETSNCTKPILRRSSRLNQQEVETIVNNNETDPSEKSNIKKSNSSNTSTETELCIKKKRNKIKDADRKVPEQQQQQQQAKKPLNHPRKNSKLIVKKNKCTKEKNEQAIREENKFKYDTSENNSIFVSPKLNTIEHISRALWGDMSDFSEDCNIHFLEYNTPNTEIPFAVGLLPLRTALEKMQATPDYQPRKTRSSVAIAAPVRQQQDIVGSFKKRRLNSYIGDTKENAKAVCHIQIRTAPSQYVRNRKKYLPTDINNTLESPIIMNKH</sequence>